<evidence type="ECO:0000256" key="1">
    <source>
        <dbReference type="ARBA" id="ARBA00006471"/>
    </source>
</evidence>
<gene>
    <name evidence="5" type="primary">rps8</name>
    <name evidence="5" type="ORF">PROLAC_043</name>
</gene>
<dbReference type="InterPro" id="IPR047863">
    <property type="entry name" value="Ribosomal_uS8_CS"/>
</dbReference>
<dbReference type="Pfam" id="PF00410">
    <property type="entry name" value="Ribosomal_S8"/>
    <property type="match status" value="1"/>
</dbReference>
<geneLocation type="mitochondrion" evidence="5"/>
<organism evidence="5">
    <name type="scientific">Proteromonas lacertae</name>
    <name type="common">Stramenopile</name>
    <name type="synonym">Monocercomonoides lacertae</name>
    <dbReference type="NCBI Taxonomy" id="42746"/>
    <lineage>
        <taxon>Eukaryota</taxon>
        <taxon>Sar</taxon>
        <taxon>Stramenopiles</taxon>
        <taxon>Bigyra</taxon>
        <taxon>Opalozoa</taxon>
        <taxon>Opalinata</taxon>
        <taxon>Proteromonadidae</taxon>
        <taxon>Proteromonas</taxon>
    </lineage>
</organism>
<sequence>MNIILIQMLFIIKNGYRLKKKQVKIYKFNNFSLNVLNFLYKNGYILTYNFNNAQNCINIFLKYYKGKSAFSTLYLISKVHKNIYVTVDLLAKYQNNLGTFVISTSKGILSLEQALKLNIGGKLLFYIF</sequence>
<evidence type="ECO:0000256" key="2">
    <source>
        <dbReference type="ARBA" id="ARBA00022980"/>
    </source>
</evidence>
<dbReference type="GO" id="GO:0003735">
    <property type="term" value="F:structural constituent of ribosome"/>
    <property type="evidence" value="ECO:0007669"/>
    <property type="project" value="InterPro"/>
</dbReference>
<dbReference type="PANTHER" id="PTHR11758">
    <property type="entry name" value="40S RIBOSOMAL PROTEIN S15A"/>
    <property type="match status" value="1"/>
</dbReference>
<dbReference type="GO" id="GO:0006412">
    <property type="term" value="P:translation"/>
    <property type="evidence" value="ECO:0007669"/>
    <property type="project" value="InterPro"/>
</dbReference>
<dbReference type="InterPro" id="IPR000630">
    <property type="entry name" value="Ribosomal_uS8"/>
</dbReference>
<protein>
    <submittedName>
        <fullName evidence="5">Ribosomal protein S8</fullName>
    </submittedName>
</protein>
<evidence type="ECO:0000256" key="4">
    <source>
        <dbReference type="RuleBase" id="RU003660"/>
    </source>
</evidence>
<comment type="similarity">
    <text evidence="1 4">Belongs to the universal ribosomal protein uS8 family.</text>
</comment>
<proteinExistence type="inferred from homology"/>
<dbReference type="SUPFAM" id="SSF56047">
    <property type="entry name" value="Ribosomal protein S8"/>
    <property type="match status" value="1"/>
</dbReference>
<keyword evidence="5" id="KW-0496">Mitochondrion</keyword>
<dbReference type="GO" id="GO:0005840">
    <property type="term" value="C:ribosome"/>
    <property type="evidence" value="ECO:0007669"/>
    <property type="project" value="UniProtKB-KW"/>
</dbReference>
<evidence type="ECO:0000313" key="5">
    <source>
        <dbReference type="EMBL" id="ADD46359.1"/>
    </source>
</evidence>
<dbReference type="PROSITE" id="PS00053">
    <property type="entry name" value="RIBOSOMAL_S8"/>
    <property type="match status" value="1"/>
</dbReference>
<name>E2EA04_PROLC</name>
<dbReference type="GO" id="GO:1990904">
    <property type="term" value="C:ribonucleoprotein complex"/>
    <property type="evidence" value="ECO:0007669"/>
    <property type="project" value="UniProtKB-KW"/>
</dbReference>
<dbReference type="RefSeq" id="YP_003795221.1">
    <property type="nucleotide sequence ID" value="NC_014338.1"/>
</dbReference>
<dbReference type="AlphaFoldDB" id="E2EA04"/>
<dbReference type="Gene3D" id="3.30.1370.30">
    <property type="match status" value="1"/>
</dbReference>
<evidence type="ECO:0000256" key="3">
    <source>
        <dbReference type="ARBA" id="ARBA00023274"/>
    </source>
</evidence>
<accession>E2EA04</accession>
<dbReference type="GeneID" id="9480818"/>
<reference evidence="5" key="1">
    <citation type="journal article" date="2010" name="Genome Biol. Evol.">
        <title>A linear molecule with two large inverted repeats: the mitochondrial genome of the stramenopile Proteromonas lacertae.</title>
        <authorList>
            <person name="Perez-Brocal V."/>
            <person name="Shahar-Golan R."/>
            <person name="Clark C.G."/>
        </authorList>
    </citation>
    <scope>NUCLEOTIDE SEQUENCE</scope>
</reference>
<dbReference type="InterPro" id="IPR035987">
    <property type="entry name" value="Ribosomal_uS8_sf"/>
</dbReference>
<keyword evidence="3 4" id="KW-0687">Ribonucleoprotein</keyword>
<keyword evidence="2 4" id="KW-0689">Ribosomal protein</keyword>
<dbReference type="EMBL" id="GU563431">
    <property type="protein sequence ID" value="ADD46359.1"/>
    <property type="molecule type" value="Genomic_DNA"/>
</dbReference>
<dbReference type="Gene3D" id="3.30.1490.10">
    <property type="match status" value="1"/>
</dbReference>